<dbReference type="Pfam" id="PF02362">
    <property type="entry name" value="B3"/>
    <property type="match status" value="1"/>
</dbReference>
<evidence type="ECO:0000256" key="5">
    <source>
        <dbReference type="SAM" id="MobiDB-lite"/>
    </source>
</evidence>
<dbReference type="GO" id="GO:0003700">
    <property type="term" value="F:DNA-binding transcription factor activity"/>
    <property type="evidence" value="ECO:0007669"/>
    <property type="project" value="InterPro"/>
</dbReference>
<evidence type="ECO:0000313" key="8">
    <source>
        <dbReference type="Proteomes" id="UP000886520"/>
    </source>
</evidence>
<accession>A0A9D4ZMY8</accession>
<evidence type="ECO:0000256" key="1">
    <source>
        <dbReference type="ARBA" id="ARBA00023015"/>
    </source>
</evidence>
<protein>
    <recommendedName>
        <fullName evidence="6">TF-B3 domain-containing protein</fullName>
    </recommendedName>
</protein>
<keyword evidence="8" id="KW-1185">Reference proteome</keyword>
<feature type="region of interest" description="Disordered" evidence="5">
    <location>
        <begin position="506"/>
        <end position="531"/>
    </location>
</feature>
<dbReference type="EMBL" id="JABFUD020000005">
    <property type="protein sequence ID" value="KAI5079241.1"/>
    <property type="molecule type" value="Genomic_DNA"/>
</dbReference>
<dbReference type="InterPro" id="IPR015300">
    <property type="entry name" value="DNA-bd_pseudobarrel_sf"/>
</dbReference>
<dbReference type="OrthoDB" id="757982at2759"/>
<sequence length="591" mass="65920">MSTHSITNFPSEKPNSLADLSRPQFFLATSDFALQVAFKMEFWHTHPTESDLHFAQTINPTKPVEAAQDSLLEAKSLPVPTKFLPDIASDHVNFEVLPQTKKVKTENPLSPRCSMYGGWLEGLRQIAKNLPSGQENSNNARLPELLNYVMVQLEHKLAVDDFKTQSSECSFWASIQDMAKKCGIDFCEFEKLCCSPGFKDVTFASDSGIPRLVDPGNDLPLCEFVGCSLAGYSNMSSGDVFQPYPLGTARDIPYTTPNSASFEQLPLHKLQRQVTFPAIVKHPEQGSLCTPGSPYSALSISKATTLQNSSTSVVSMNNIAPLEKQSSQCQSVLLTPQPLLLATVPEACRRRIQRQRKRAMNYNHLSTNFGASTSSLAWNTNIVGASDLQFLLEKELKPSDVGSLGRIILPKRQAEEKLPRLDTKEGLKIPFQDLQTSQIWELRFRFWPNNKTRMYLLESTGNFVKSHHLREGDFVVLYRNPATGIYMINGKKAAWPKCLSMSERRSLPPCSETVESDKASLGPAEKESVSDDMRQLIGTEDERNSSNNGDTDLLASDIDIWDMEDPGELIKGFTDIGADERSLDDIFDFKE</sequence>
<dbReference type="SMART" id="SM01019">
    <property type="entry name" value="B3"/>
    <property type="match status" value="1"/>
</dbReference>
<dbReference type="CDD" id="cd10017">
    <property type="entry name" value="B3_DNA"/>
    <property type="match status" value="1"/>
</dbReference>
<evidence type="ECO:0000256" key="2">
    <source>
        <dbReference type="ARBA" id="ARBA00023125"/>
    </source>
</evidence>
<evidence type="ECO:0000313" key="7">
    <source>
        <dbReference type="EMBL" id="KAI5079241.1"/>
    </source>
</evidence>
<feature type="domain" description="TF-B3" evidence="6">
    <location>
        <begin position="392"/>
        <end position="494"/>
    </location>
</feature>
<keyword evidence="1" id="KW-0805">Transcription regulation</keyword>
<dbReference type="PROSITE" id="PS50863">
    <property type="entry name" value="B3"/>
    <property type="match status" value="1"/>
</dbReference>
<keyword evidence="2" id="KW-0238">DNA-binding</keyword>
<dbReference type="PANTHER" id="PTHR31140">
    <property type="entry name" value="B3 DOMAIN-CONTAINING TRANSCRIPTION FACTOR ABI3"/>
    <property type="match status" value="1"/>
</dbReference>
<dbReference type="InterPro" id="IPR044800">
    <property type="entry name" value="LEC2-like"/>
</dbReference>
<dbReference type="GO" id="GO:0003677">
    <property type="term" value="F:DNA binding"/>
    <property type="evidence" value="ECO:0007669"/>
    <property type="project" value="UniProtKB-KW"/>
</dbReference>
<keyword evidence="3" id="KW-0804">Transcription</keyword>
<evidence type="ECO:0000259" key="6">
    <source>
        <dbReference type="PROSITE" id="PS50863"/>
    </source>
</evidence>
<keyword evidence="4" id="KW-0539">Nucleus</keyword>
<dbReference type="Proteomes" id="UP000886520">
    <property type="component" value="Chromosome 5"/>
</dbReference>
<proteinExistence type="predicted"/>
<dbReference type="Gene3D" id="2.40.330.10">
    <property type="entry name" value="DNA-binding pseudobarrel domain"/>
    <property type="match status" value="1"/>
</dbReference>
<comment type="caution">
    <text evidence="7">The sequence shown here is derived from an EMBL/GenBank/DDBJ whole genome shotgun (WGS) entry which is preliminary data.</text>
</comment>
<organism evidence="7 8">
    <name type="scientific">Adiantum capillus-veneris</name>
    <name type="common">Maidenhair fern</name>
    <dbReference type="NCBI Taxonomy" id="13818"/>
    <lineage>
        <taxon>Eukaryota</taxon>
        <taxon>Viridiplantae</taxon>
        <taxon>Streptophyta</taxon>
        <taxon>Embryophyta</taxon>
        <taxon>Tracheophyta</taxon>
        <taxon>Polypodiopsida</taxon>
        <taxon>Polypodiidae</taxon>
        <taxon>Polypodiales</taxon>
        <taxon>Pteridineae</taxon>
        <taxon>Pteridaceae</taxon>
        <taxon>Vittarioideae</taxon>
        <taxon>Adiantum</taxon>
    </lineage>
</organism>
<evidence type="ECO:0000256" key="4">
    <source>
        <dbReference type="ARBA" id="ARBA00023242"/>
    </source>
</evidence>
<dbReference type="InterPro" id="IPR003340">
    <property type="entry name" value="B3_DNA-bd"/>
</dbReference>
<evidence type="ECO:0000256" key="3">
    <source>
        <dbReference type="ARBA" id="ARBA00023163"/>
    </source>
</evidence>
<reference evidence="7 8" key="1">
    <citation type="submission" date="2021-01" db="EMBL/GenBank/DDBJ databases">
        <title>Adiantum capillus-veneris genome.</title>
        <authorList>
            <person name="Fang Y."/>
            <person name="Liao Q."/>
        </authorList>
    </citation>
    <scope>NUCLEOTIDE SEQUENCE [LARGE SCALE GENOMIC DNA]</scope>
    <source>
        <strain evidence="7">H3</strain>
        <tissue evidence="7">Leaf</tissue>
    </source>
</reference>
<dbReference type="AlphaFoldDB" id="A0A9D4ZMY8"/>
<gene>
    <name evidence="7" type="ORF">GOP47_0004720</name>
</gene>
<name>A0A9D4ZMY8_ADICA</name>
<dbReference type="SUPFAM" id="SSF101936">
    <property type="entry name" value="DNA-binding pseudobarrel domain"/>
    <property type="match status" value="1"/>
</dbReference>
<dbReference type="PANTHER" id="PTHR31140:SF81">
    <property type="entry name" value="B3 DOMAIN-CONTAINING TRANSCRIPTION FACTOR ABI3"/>
    <property type="match status" value="1"/>
</dbReference>